<feature type="compositionally biased region" description="Polar residues" evidence="1">
    <location>
        <begin position="1"/>
        <end position="11"/>
    </location>
</feature>
<feature type="region of interest" description="Disordered" evidence="1">
    <location>
        <begin position="54"/>
        <end position="98"/>
    </location>
</feature>
<feature type="region of interest" description="Disordered" evidence="1">
    <location>
        <begin position="1"/>
        <end position="26"/>
    </location>
</feature>
<protein>
    <submittedName>
        <fullName evidence="3">Uncharacterized protein</fullName>
    </submittedName>
</protein>
<feature type="transmembrane region" description="Helical" evidence="2">
    <location>
        <begin position="27"/>
        <end position="47"/>
    </location>
</feature>
<reference evidence="3" key="1">
    <citation type="submission" date="2022-05" db="EMBL/GenBank/DDBJ databases">
        <authorList>
            <person name="Okamura Y."/>
        </authorList>
    </citation>
    <scope>NUCLEOTIDE SEQUENCE</scope>
</reference>
<evidence type="ECO:0000256" key="1">
    <source>
        <dbReference type="SAM" id="MobiDB-lite"/>
    </source>
</evidence>
<feature type="compositionally biased region" description="Basic residues" evidence="1">
    <location>
        <begin position="152"/>
        <end position="164"/>
    </location>
</feature>
<dbReference type="AlphaFoldDB" id="A0A9P0XAT9"/>
<sequence length="164" mass="18083">MAFINQTLSSTARRRPRVPSDSRASPATSPLGLFSYVVILSIVVWSMRPTVGQRSRRCADWRSEGRAAPPHRRPFKSDAPPAPPPAHPDQRHDATTDTASPNILIMLISEPFVESRMRAAGMLRGSRSMRAAAWPSPARTAVTPCPLLPTPRKPHPILHPSQHH</sequence>
<comment type="caution">
    <text evidence="3">The sequence shown here is derived from an EMBL/GenBank/DDBJ whole genome shotgun (WGS) entry which is preliminary data.</text>
</comment>
<keyword evidence="2" id="KW-0812">Transmembrane</keyword>
<accession>A0A9P0XAT9</accession>
<keyword evidence="2" id="KW-0472">Membrane</keyword>
<proteinExistence type="predicted"/>
<gene>
    <name evidence="3" type="ORF">PIBRA_LOCUS7708</name>
</gene>
<evidence type="ECO:0000313" key="3">
    <source>
        <dbReference type="EMBL" id="CAH4031146.1"/>
    </source>
</evidence>
<name>A0A9P0XAT9_PIEBR</name>
<dbReference type="Proteomes" id="UP001152562">
    <property type="component" value="Unassembled WGS sequence"/>
</dbReference>
<keyword evidence="4" id="KW-1185">Reference proteome</keyword>
<dbReference type="EMBL" id="CALOZG010000013">
    <property type="protein sequence ID" value="CAH4031146.1"/>
    <property type="molecule type" value="Genomic_DNA"/>
</dbReference>
<organism evidence="3 4">
    <name type="scientific">Pieris brassicae</name>
    <name type="common">White butterfly</name>
    <name type="synonym">Large white butterfly</name>
    <dbReference type="NCBI Taxonomy" id="7116"/>
    <lineage>
        <taxon>Eukaryota</taxon>
        <taxon>Metazoa</taxon>
        <taxon>Ecdysozoa</taxon>
        <taxon>Arthropoda</taxon>
        <taxon>Hexapoda</taxon>
        <taxon>Insecta</taxon>
        <taxon>Pterygota</taxon>
        <taxon>Neoptera</taxon>
        <taxon>Endopterygota</taxon>
        <taxon>Lepidoptera</taxon>
        <taxon>Glossata</taxon>
        <taxon>Ditrysia</taxon>
        <taxon>Papilionoidea</taxon>
        <taxon>Pieridae</taxon>
        <taxon>Pierinae</taxon>
        <taxon>Pieris</taxon>
    </lineage>
</organism>
<evidence type="ECO:0000256" key="2">
    <source>
        <dbReference type="SAM" id="Phobius"/>
    </source>
</evidence>
<feature type="region of interest" description="Disordered" evidence="1">
    <location>
        <begin position="144"/>
        <end position="164"/>
    </location>
</feature>
<keyword evidence="2" id="KW-1133">Transmembrane helix</keyword>
<evidence type="ECO:0000313" key="4">
    <source>
        <dbReference type="Proteomes" id="UP001152562"/>
    </source>
</evidence>